<dbReference type="InterPro" id="IPR045247">
    <property type="entry name" value="Oye-like"/>
</dbReference>
<dbReference type="GO" id="GO:0016491">
    <property type="term" value="F:oxidoreductase activity"/>
    <property type="evidence" value="ECO:0007669"/>
    <property type="project" value="UniProtKB-KW"/>
</dbReference>
<dbReference type="Proteomes" id="UP001165395">
    <property type="component" value="Unassembled WGS sequence"/>
</dbReference>
<dbReference type="InterPro" id="IPR001155">
    <property type="entry name" value="OxRdtase_FMN_N"/>
</dbReference>
<comment type="caution">
    <text evidence="2">The sequence shown here is derived from an EMBL/GenBank/DDBJ whole genome shotgun (WGS) entry which is preliminary data.</text>
</comment>
<sequence>MSLDKLFTPLQAGAVTLKNRITMAPLTRLRNREPGDVPTDLAVTHYAQRASAGLIIAEGTHISPTAKGYAGAPGIYSEEQVNAWKRVNEAVHTKGGVTSVQLWHTGRISHTDLQPNGELPIAPSAIAADSNTNTRDANGNLQRVPCSAPRAMEVAEVEDLLEDYRKATDNARRAGFDLVEIHAAHGYLLHQFLSPEANHRTDNYGGSVENRARLVLQVVDAVVGEWSADRVGIRISPLGIFNGLSDVGQEETALYLVEELAKRKLAYLHISEPDWAGAPAFTEAFRQAVRQRYSGVIIAAGGYTAEKAEAAIASGFADAVAFGRPFIANPDLVERFASGAALAEVNFDTVYGGSEVGYTDYPALSE</sequence>
<dbReference type="CDD" id="cd02933">
    <property type="entry name" value="OYE_like_FMN"/>
    <property type="match status" value="1"/>
</dbReference>
<dbReference type="PANTHER" id="PTHR22893:SF91">
    <property type="entry name" value="NADPH DEHYDROGENASE 2-RELATED"/>
    <property type="match status" value="1"/>
</dbReference>
<proteinExistence type="predicted"/>
<dbReference type="NCBIfam" id="NF007899">
    <property type="entry name" value="PRK10605.1"/>
    <property type="match status" value="1"/>
</dbReference>
<dbReference type="Gene3D" id="3.20.20.70">
    <property type="entry name" value="Aldolase class I"/>
    <property type="match status" value="1"/>
</dbReference>
<dbReference type="PANTHER" id="PTHR22893">
    <property type="entry name" value="NADH OXIDOREDUCTASE-RELATED"/>
    <property type="match status" value="1"/>
</dbReference>
<accession>A0ABS8D6H4</accession>
<keyword evidence="3" id="KW-1185">Reference proteome</keyword>
<gene>
    <name evidence="2" type="primary">nemA</name>
    <name evidence="2" type="ORF">LIN78_09630</name>
</gene>
<dbReference type="EMBL" id="JAJBZT010000004">
    <property type="protein sequence ID" value="MCB6183805.1"/>
    <property type="molecule type" value="Genomic_DNA"/>
</dbReference>
<organism evidence="2 3">
    <name type="scientific">Leeia speluncae</name>
    <dbReference type="NCBI Taxonomy" id="2884804"/>
    <lineage>
        <taxon>Bacteria</taxon>
        <taxon>Pseudomonadati</taxon>
        <taxon>Pseudomonadota</taxon>
        <taxon>Betaproteobacteria</taxon>
        <taxon>Neisseriales</taxon>
        <taxon>Leeiaceae</taxon>
        <taxon>Leeia</taxon>
    </lineage>
</organism>
<dbReference type="InterPro" id="IPR013785">
    <property type="entry name" value="Aldolase_TIM"/>
</dbReference>
<name>A0ABS8D6H4_9NEIS</name>
<keyword evidence="2" id="KW-0560">Oxidoreductase</keyword>
<feature type="domain" description="NADH:flavin oxidoreductase/NADH oxidase N-terminal" evidence="1">
    <location>
        <begin position="5"/>
        <end position="340"/>
    </location>
</feature>
<evidence type="ECO:0000313" key="2">
    <source>
        <dbReference type="EMBL" id="MCB6183805.1"/>
    </source>
</evidence>
<protein>
    <submittedName>
        <fullName evidence="2">N-ethylmaleimide reductase</fullName>
        <ecNumber evidence="2">1.3.1.-</ecNumber>
    </submittedName>
</protein>
<dbReference type="SUPFAM" id="SSF51395">
    <property type="entry name" value="FMN-linked oxidoreductases"/>
    <property type="match status" value="1"/>
</dbReference>
<evidence type="ECO:0000259" key="1">
    <source>
        <dbReference type="Pfam" id="PF00724"/>
    </source>
</evidence>
<evidence type="ECO:0000313" key="3">
    <source>
        <dbReference type="Proteomes" id="UP001165395"/>
    </source>
</evidence>
<dbReference type="EC" id="1.3.1.-" evidence="2"/>
<dbReference type="RefSeq" id="WP_227180575.1">
    <property type="nucleotide sequence ID" value="NZ_JAJBZT010000004.1"/>
</dbReference>
<dbReference type="Pfam" id="PF00724">
    <property type="entry name" value="Oxidored_FMN"/>
    <property type="match status" value="1"/>
</dbReference>
<reference evidence="2" key="1">
    <citation type="submission" date="2021-10" db="EMBL/GenBank/DDBJ databases">
        <title>The complete genome sequence of Leeia sp. TBRC 13508.</title>
        <authorList>
            <person name="Charoenyingcharoen P."/>
            <person name="Yukphan P."/>
        </authorList>
    </citation>
    <scope>NUCLEOTIDE SEQUENCE</scope>
    <source>
        <strain evidence="2">TBRC 13508</strain>
    </source>
</reference>